<proteinExistence type="predicted"/>
<comment type="caution">
    <text evidence="1">The sequence shown here is derived from an EMBL/GenBank/DDBJ whole genome shotgun (WGS) entry which is preliminary data.</text>
</comment>
<organism evidence="1 2">
    <name type="scientific">Candidatus Kuenenbacteria bacterium CG08_land_8_20_14_0_20_37_23</name>
    <dbReference type="NCBI Taxonomy" id="1974617"/>
    <lineage>
        <taxon>Bacteria</taxon>
        <taxon>Candidatus Kueneniibacteriota</taxon>
    </lineage>
</organism>
<dbReference type="EMBL" id="PEXX01000055">
    <property type="protein sequence ID" value="PIU10311.1"/>
    <property type="molecule type" value="Genomic_DNA"/>
</dbReference>
<accession>A0A2M6XRT9</accession>
<evidence type="ECO:0000313" key="2">
    <source>
        <dbReference type="Proteomes" id="UP000230586"/>
    </source>
</evidence>
<sequence length="61" mass="7278">MRIWLFFVRLRIKQKNDEILILVIKYFNLITDKKPNKIFMIVEKTFDNSYIQMALNAIAGG</sequence>
<reference evidence="2" key="1">
    <citation type="submission" date="2017-09" db="EMBL/GenBank/DDBJ databases">
        <title>Depth-based differentiation of microbial function through sediment-hosted aquifers and enrichment of novel symbionts in the deep terrestrial subsurface.</title>
        <authorList>
            <person name="Probst A.J."/>
            <person name="Ladd B."/>
            <person name="Jarett J.K."/>
            <person name="Geller-Mcgrath D.E."/>
            <person name="Sieber C.M.K."/>
            <person name="Emerson J.B."/>
            <person name="Anantharaman K."/>
            <person name="Thomas B.C."/>
            <person name="Malmstrom R."/>
            <person name="Stieglmeier M."/>
            <person name="Klingl A."/>
            <person name="Woyke T."/>
            <person name="Ryan C.M."/>
            <person name="Banfield J.F."/>
        </authorList>
    </citation>
    <scope>NUCLEOTIDE SEQUENCE [LARGE SCALE GENOMIC DNA]</scope>
</reference>
<dbReference type="AlphaFoldDB" id="A0A2M6XRT9"/>
<dbReference type="Proteomes" id="UP000230586">
    <property type="component" value="Unassembled WGS sequence"/>
</dbReference>
<name>A0A2M6XRT9_9BACT</name>
<gene>
    <name evidence="1" type="ORF">COT27_03750</name>
</gene>
<protein>
    <submittedName>
        <fullName evidence="1">Uncharacterized protein</fullName>
    </submittedName>
</protein>
<evidence type="ECO:0000313" key="1">
    <source>
        <dbReference type="EMBL" id="PIU10311.1"/>
    </source>
</evidence>